<sequence>MKARDINDWGRKPWPFETHYELLSPLSRSVSHELADTCIRIGTLLKEKFPDNDDITYEADALISAAETFEGNCCFPELTDELSDNLKFLDVHIDNLKQIDEVDLSGFIDDLTEVLQDGKDAVLFDRSRWFNDTKKGA</sequence>
<dbReference type="Proteomes" id="UP001433088">
    <property type="component" value="Unassembled WGS sequence"/>
</dbReference>
<accession>A0ABV1CXU4</accession>
<protein>
    <submittedName>
        <fullName evidence="1">Uncharacterized protein</fullName>
    </submittedName>
</protein>
<dbReference type="RefSeq" id="WP_349173883.1">
    <property type="nucleotide sequence ID" value="NZ_JBBMEU010000066.1"/>
</dbReference>
<organism evidence="1 2">
    <name type="scientific">Megasphaera intestinihominis</name>
    <dbReference type="NCBI Taxonomy" id="3133159"/>
    <lineage>
        <taxon>Bacteria</taxon>
        <taxon>Bacillati</taxon>
        <taxon>Bacillota</taxon>
        <taxon>Negativicutes</taxon>
        <taxon>Veillonellales</taxon>
        <taxon>Veillonellaceae</taxon>
        <taxon>Megasphaera</taxon>
    </lineage>
</organism>
<gene>
    <name evidence="1" type="ORF">WMO23_09550</name>
</gene>
<reference evidence="1 2" key="1">
    <citation type="submission" date="2024-03" db="EMBL/GenBank/DDBJ databases">
        <title>Human intestinal bacterial collection.</title>
        <authorList>
            <person name="Pauvert C."/>
            <person name="Hitch T.C.A."/>
            <person name="Clavel T."/>
        </authorList>
    </citation>
    <scope>NUCLEOTIDE SEQUENCE [LARGE SCALE GENOMIC DNA]</scope>
    <source>
        <strain evidence="1 2">CLA-AA-H81</strain>
    </source>
</reference>
<name>A0ABV1CXU4_9FIRM</name>
<dbReference type="EMBL" id="JBBMEU010000066">
    <property type="protein sequence ID" value="MEQ2422968.1"/>
    <property type="molecule type" value="Genomic_DNA"/>
</dbReference>
<keyword evidence="2" id="KW-1185">Reference proteome</keyword>
<proteinExistence type="predicted"/>
<evidence type="ECO:0000313" key="1">
    <source>
        <dbReference type="EMBL" id="MEQ2422968.1"/>
    </source>
</evidence>
<comment type="caution">
    <text evidence="1">The sequence shown here is derived from an EMBL/GenBank/DDBJ whole genome shotgun (WGS) entry which is preliminary data.</text>
</comment>
<evidence type="ECO:0000313" key="2">
    <source>
        <dbReference type="Proteomes" id="UP001433088"/>
    </source>
</evidence>